<dbReference type="AlphaFoldDB" id="A0AAQ1ZIU1"/>
<dbReference type="InterPro" id="IPR007685">
    <property type="entry name" value="RelA_SpoT"/>
</dbReference>
<dbReference type="Gene3D" id="3.30.460.10">
    <property type="entry name" value="Beta Polymerase, domain 2"/>
    <property type="match status" value="1"/>
</dbReference>
<gene>
    <name evidence="2" type="ORF">NCTC13063_01696</name>
</gene>
<dbReference type="SUPFAM" id="SSF81301">
    <property type="entry name" value="Nucleotidyltransferase"/>
    <property type="match status" value="1"/>
</dbReference>
<accession>A0AAQ1ZIU1</accession>
<evidence type="ECO:0000313" key="2">
    <source>
        <dbReference type="EMBL" id="SUB80413.1"/>
    </source>
</evidence>
<reference evidence="2 3" key="1">
    <citation type="submission" date="2018-06" db="EMBL/GenBank/DDBJ databases">
        <authorList>
            <consortium name="Pathogen Informatics"/>
            <person name="Doyle S."/>
        </authorList>
    </citation>
    <scope>NUCLEOTIDE SEQUENCE [LARGE SCALE GENOMIC DNA]</scope>
    <source>
        <strain evidence="2 3">NCTC13063</strain>
    </source>
</reference>
<dbReference type="EMBL" id="UGTJ01000001">
    <property type="protein sequence ID" value="SUB80413.1"/>
    <property type="molecule type" value="Genomic_DNA"/>
</dbReference>
<evidence type="ECO:0000313" key="3">
    <source>
        <dbReference type="Proteomes" id="UP000255283"/>
    </source>
</evidence>
<dbReference type="PANTHER" id="PTHR47837">
    <property type="entry name" value="GTP PYROPHOSPHOKINASE YJBM"/>
    <property type="match status" value="1"/>
</dbReference>
<organism evidence="2 3">
    <name type="scientific">Segatella buccae</name>
    <dbReference type="NCBI Taxonomy" id="28126"/>
    <lineage>
        <taxon>Bacteria</taxon>
        <taxon>Pseudomonadati</taxon>
        <taxon>Bacteroidota</taxon>
        <taxon>Bacteroidia</taxon>
        <taxon>Bacteroidales</taxon>
        <taxon>Prevotellaceae</taxon>
        <taxon>Segatella</taxon>
    </lineage>
</organism>
<comment type="caution">
    <text evidence="2">The sequence shown here is derived from an EMBL/GenBank/DDBJ whole genome shotgun (WGS) entry which is preliminary data.</text>
</comment>
<dbReference type="SMART" id="SM00954">
    <property type="entry name" value="RelA_SpoT"/>
    <property type="match status" value="1"/>
</dbReference>
<dbReference type="GO" id="GO:0015969">
    <property type="term" value="P:guanosine tetraphosphate metabolic process"/>
    <property type="evidence" value="ECO:0007669"/>
    <property type="project" value="InterPro"/>
</dbReference>
<dbReference type="InterPro" id="IPR043519">
    <property type="entry name" value="NT_sf"/>
</dbReference>
<dbReference type="PANTHER" id="PTHR47837:SF1">
    <property type="entry name" value="GTP PYROPHOSPHOKINASE YJBM"/>
    <property type="match status" value="1"/>
</dbReference>
<evidence type="ECO:0000259" key="1">
    <source>
        <dbReference type="SMART" id="SM00954"/>
    </source>
</evidence>
<protein>
    <submittedName>
        <fullName evidence="2">Guanosine polyphosphate pyrophosphohydrolases/synthetases</fullName>
    </submittedName>
</protein>
<dbReference type="Proteomes" id="UP000255283">
    <property type="component" value="Unassembled WGS sequence"/>
</dbReference>
<feature type="domain" description="RelA/SpoT" evidence="1">
    <location>
        <begin position="65"/>
        <end position="186"/>
    </location>
</feature>
<proteinExistence type="predicted"/>
<dbReference type="RefSeq" id="WP_115153860.1">
    <property type="nucleotide sequence ID" value="NZ_DBFWLE010000004.1"/>
</dbReference>
<dbReference type="Pfam" id="PF04607">
    <property type="entry name" value="RelA_SpoT"/>
    <property type="match status" value="1"/>
</dbReference>
<dbReference type="InterPro" id="IPR052366">
    <property type="entry name" value="GTP_Pyrophosphokinase"/>
</dbReference>
<sequence>MKYGSKQISKAGNIALTSTDENEVERAINIIDDWRTLHLIALDELQNSIVPLLKKNNIRIFAASRRLKRISSILNKLDRNPQSGLGTMQDIGGLRIIVPTMRNLNKAYSIITNNVPEYFEFTKAPMNYIEKPKNISGYRSIHFIYKFHSTNSDVDGMRIELQLRTKLQHSWAMAVETAELVTGTALKSSLGDESWITFFKIISSLFAIKENSPILDEHKNLNYNMKELMVKLYSLNANNHFNDTLKALRVSNTIAKQKNYKDGYYILNINFSTQRVNIKAFPKENEEQASALYYRLERTADERRNAVVLVSVPQMQQLQEAYPSYFLDTSEFFNAIDTMMRNCEKWGWAKQKT</sequence>
<dbReference type="CDD" id="cd05399">
    <property type="entry name" value="NT_Rel-Spo_like"/>
    <property type="match status" value="1"/>
</dbReference>
<name>A0AAQ1ZIU1_9BACT</name>